<accession>A0A183HMB8</accession>
<proteinExistence type="predicted"/>
<dbReference type="EMBL" id="UZAJ01009925">
    <property type="protein sequence ID" value="VDO56622.1"/>
    <property type="molecule type" value="Genomic_DNA"/>
</dbReference>
<reference evidence="3" key="1">
    <citation type="submission" date="2016-06" db="UniProtKB">
        <authorList>
            <consortium name="WormBaseParasite"/>
        </authorList>
    </citation>
    <scope>IDENTIFICATION</scope>
</reference>
<organism evidence="3">
    <name type="scientific">Onchocerca flexuosa</name>
    <dbReference type="NCBI Taxonomy" id="387005"/>
    <lineage>
        <taxon>Eukaryota</taxon>
        <taxon>Metazoa</taxon>
        <taxon>Ecdysozoa</taxon>
        <taxon>Nematoda</taxon>
        <taxon>Chromadorea</taxon>
        <taxon>Rhabditida</taxon>
        <taxon>Spirurina</taxon>
        <taxon>Spiruromorpha</taxon>
        <taxon>Filarioidea</taxon>
        <taxon>Onchocercidae</taxon>
        <taxon>Onchocerca</taxon>
    </lineage>
</organism>
<keyword evidence="2" id="KW-1185">Reference proteome</keyword>
<reference evidence="1 2" key="2">
    <citation type="submission" date="2018-11" db="EMBL/GenBank/DDBJ databases">
        <authorList>
            <consortium name="Pathogen Informatics"/>
        </authorList>
    </citation>
    <scope>NUCLEOTIDE SEQUENCE [LARGE SCALE GENOMIC DNA]</scope>
</reference>
<name>A0A183HMB8_9BILA</name>
<evidence type="ECO:0000313" key="1">
    <source>
        <dbReference type="EMBL" id="VDO56622.1"/>
    </source>
</evidence>
<evidence type="ECO:0000313" key="2">
    <source>
        <dbReference type="Proteomes" id="UP000267606"/>
    </source>
</evidence>
<dbReference type="WBParaSite" id="OFLC_0000862901-mRNA-1">
    <property type="protein sequence ID" value="OFLC_0000862901-mRNA-1"/>
    <property type="gene ID" value="OFLC_0000862901"/>
</dbReference>
<sequence length="84" mass="10002">MVTIPRYDSINSVHCKKSHPLVYPRLRIYPGLRISRLHITWSNSFEDITKAKQIILDVRYAGEYSKQVVDFAFFFLQYVKLICY</sequence>
<dbReference type="Proteomes" id="UP000267606">
    <property type="component" value="Unassembled WGS sequence"/>
</dbReference>
<protein>
    <submittedName>
        <fullName evidence="3">Rhodanese domain-containing protein</fullName>
    </submittedName>
</protein>
<evidence type="ECO:0000313" key="3">
    <source>
        <dbReference type="WBParaSite" id="OFLC_0000862901-mRNA-1"/>
    </source>
</evidence>
<dbReference type="AlphaFoldDB" id="A0A183HMB8"/>
<gene>
    <name evidence="1" type="ORF">OFLC_LOCUS8630</name>
</gene>